<feature type="transmembrane region" description="Helical" evidence="5">
    <location>
        <begin position="113"/>
        <end position="137"/>
    </location>
</feature>
<dbReference type="EMBL" id="JBHSFU010000015">
    <property type="protein sequence ID" value="MFC4560024.1"/>
    <property type="molecule type" value="Genomic_DNA"/>
</dbReference>
<dbReference type="RefSeq" id="WP_390299947.1">
    <property type="nucleotide sequence ID" value="NZ_JBHSFU010000015.1"/>
</dbReference>
<evidence type="ECO:0000256" key="3">
    <source>
        <dbReference type="ARBA" id="ARBA00022989"/>
    </source>
</evidence>
<evidence type="ECO:0000313" key="6">
    <source>
        <dbReference type="EMBL" id="MFC4560024.1"/>
    </source>
</evidence>
<keyword evidence="5" id="KW-0653">Protein transport</keyword>
<comment type="subunit">
    <text evidence="5">Forms a complex with TatA.</text>
</comment>
<protein>
    <recommendedName>
        <fullName evidence="5">Sec-independent protein translocase protein TatC</fullName>
    </recommendedName>
</protein>
<dbReference type="InterPro" id="IPR019820">
    <property type="entry name" value="Sec-indep_translocase_CS"/>
</dbReference>
<keyword evidence="3 5" id="KW-1133">Transmembrane helix</keyword>
<keyword evidence="7" id="KW-1185">Reference proteome</keyword>
<gene>
    <name evidence="5 6" type="primary">tatC</name>
    <name evidence="6" type="ORF">ACFO3D_17830</name>
</gene>
<keyword evidence="5" id="KW-0811">Translocation</keyword>
<feature type="transmembrane region" description="Helical" evidence="5">
    <location>
        <begin position="157"/>
        <end position="184"/>
    </location>
</feature>
<keyword evidence="4 5" id="KW-0472">Membrane</keyword>
<comment type="similarity">
    <text evidence="5">Belongs to the TatC family.</text>
</comment>
<dbReference type="HAMAP" id="MF_00902">
    <property type="entry name" value="TatC"/>
    <property type="match status" value="1"/>
</dbReference>
<comment type="caution">
    <text evidence="6">The sequence shown here is derived from an EMBL/GenBank/DDBJ whole genome shotgun (WGS) entry which is preliminary data.</text>
</comment>
<feature type="transmembrane region" description="Helical" evidence="5">
    <location>
        <begin position="196"/>
        <end position="226"/>
    </location>
</feature>
<dbReference type="PRINTS" id="PR01840">
    <property type="entry name" value="TATCFAMILY"/>
</dbReference>
<feature type="transmembrane region" description="Helical" evidence="5">
    <location>
        <begin position="26"/>
        <end position="48"/>
    </location>
</feature>
<keyword evidence="5" id="KW-0813">Transport</keyword>
<evidence type="ECO:0000256" key="2">
    <source>
        <dbReference type="ARBA" id="ARBA00022692"/>
    </source>
</evidence>
<dbReference type="PANTHER" id="PTHR30371">
    <property type="entry name" value="SEC-INDEPENDENT PROTEIN TRANSLOCASE PROTEIN TATC"/>
    <property type="match status" value="1"/>
</dbReference>
<sequence>MRLAWKSKHDNEMNLVGHLTELRNRLIVTFVLFILFFAIGFIFVQDIYSFFINDIETDLTVISPTEIVWIYFRMAGLVAFAGIIPVLAYEVWAFVKPALTPHEQKLSLSYIPFLFLLFIGGLIFGYVVFVKQIFPFILSLSEGMFDVMLTVDQYFKFLFRITVPFAFLFELPIVAMFLTTIGILTPDYMKKIRKYAYFVLIVICTMLTPPDFIMPIILALPLILLYEISIHLSKLVEGKKLKQHEEFMRSESL</sequence>
<dbReference type="NCBIfam" id="TIGR00945">
    <property type="entry name" value="tatC"/>
    <property type="match status" value="1"/>
</dbReference>
<dbReference type="PROSITE" id="PS01218">
    <property type="entry name" value="TATC"/>
    <property type="match status" value="1"/>
</dbReference>
<dbReference type="Pfam" id="PF00902">
    <property type="entry name" value="TatC"/>
    <property type="match status" value="1"/>
</dbReference>
<dbReference type="Proteomes" id="UP001595989">
    <property type="component" value="Unassembled WGS sequence"/>
</dbReference>
<dbReference type="InterPro" id="IPR002033">
    <property type="entry name" value="TatC"/>
</dbReference>
<comment type="subcellular location">
    <subcellularLocation>
        <location evidence="5">Cell membrane</location>
        <topology evidence="5">Multi-pass membrane protein</topology>
    </subcellularLocation>
    <subcellularLocation>
        <location evidence="1">Membrane</location>
        <topology evidence="1">Multi-pass membrane protein</topology>
    </subcellularLocation>
</comment>
<evidence type="ECO:0000256" key="5">
    <source>
        <dbReference type="HAMAP-Rule" id="MF_00902"/>
    </source>
</evidence>
<evidence type="ECO:0000256" key="4">
    <source>
        <dbReference type="ARBA" id="ARBA00023136"/>
    </source>
</evidence>
<name>A0ABV9DM89_9BACI</name>
<dbReference type="PANTHER" id="PTHR30371:SF4">
    <property type="entry name" value="SEC-INDEPENDENT PROTEIN TRANSLOCASE PROTEIN TATCD"/>
    <property type="match status" value="1"/>
</dbReference>
<comment type="caution">
    <text evidence="5">Lacks conserved residue(s) required for the propagation of feature annotation.</text>
</comment>
<organism evidence="6 7">
    <name type="scientific">Virgibacillus kekensis</name>
    <dbReference type="NCBI Taxonomy" id="202261"/>
    <lineage>
        <taxon>Bacteria</taxon>
        <taxon>Bacillati</taxon>
        <taxon>Bacillota</taxon>
        <taxon>Bacilli</taxon>
        <taxon>Bacillales</taxon>
        <taxon>Bacillaceae</taxon>
        <taxon>Virgibacillus</taxon>
    </lineage>
</organism>
<reference evidence="7" key="1">
    <citation type="journal article" date="2019" name="Int. J. Syst. Evol. Microbiol.">
        <title>The Global Catalogue of Microorganisms (GCM) 10K type strain sequencing project: providing services to taxonomists for standard genome sequencing and annotation.</title>
        <authorList>
            <consortium name="The Broad Institute Genomics Platform"/>
            <consortium name="The Broad Institute Genome Sequencing Center for Infectious Disease"/>
            <person name="Wu L."/>
            <person name="Ma J."/>
        </authorList>
    </citation>
    <scope>NUCLEOTIDE SEQUENCE [LARGE SCALE GENOMIC DNA]</scope>
    <source>
        <strain evidence="7">CGMCC 4.7426</strain>
    </source>
</reference>
<proteinExistence type="inferred from homology"/>
<keyword evidence="2 5" id="KW-0812">Transmembrane</keyword>
<feature type="transmembrane region" description="Helical" evidence="5">
    <location>
        <begin position="68"/>
        <end position="92"/>
    </location>
</feature>
<evidence type="ECO:0000313" key="7">
    <source>
        <dbReference type="Proteomes" id="UP001595989"/>
    </source>
</evidence>
<evidence type="ECO:0000256" key="1">
    <source>
        <dbReference type="ARBA" id="ARBA00004141"/>
    </source>
</evidence>
<keyword evidence="5" id="KW-1003">Cell membrane</keyword>
<accession>A0ABV9DM89</accession>
<comment type="function">
    <text evidence="5">Part of the twin-arginine translocation (Tat) system that transports large folded proteins containing a characteristic twin-arginine motif in their signal peptide across membranes.</text>
</comment>